<evidence type="ECO:0000256" key="4">
    <source>
        <dbReference type="ARBA" id="ARBA00022737"/>
    </source>
</evidence>
<accession>A0A3S3P3L5</accession>
<feature type="transmembrane region" description="Helical" evidence="9">
    <location>
        <begin position="606"/>
        <end position="627"/>
    </location>
</feature>
<feature type="transmembrane region" description="Helical" evidence="9">
    <location>
        <begin position="59"/>
        <end position="80"/>
    </location>
</feature>
<dbReference type="GO" id="GO:0016020">
    <property type="term" value="C:membrane"/>
    <property type="evidence" value="ECO:0007669"/>
    <property type="project" value="UniProtKB-SubCell"/>
</dbReference>
<keyword evidence="2" id="KW-0813">Transport</keyword>
<name>A0A3S3P3L5_9ACAR</name>
<feature type="domain" description="ABC transmembrane type-1" evidence="10">
    <location>
        <begin position="371"/>
        <end position="662"/>
    </location>
</feature>
<keyword evidence="4" id="KW-0677">Repeat</keyword>
<evidence type="ECO:0000256" key="7">
    <source>
        <dbReference type="ARBA" id="ARBA00022989"/>
    </source>
</evidence>
<evidence type="ECO:0000259" key="10">
    <source>
        <dbReference type="PROSITE" id="PS50929"/>
    </source>
</evidence>
<keyword evidence="5" id="KW-0547">Nucleotide-binding</keyword>
<evidence type="ECO:0000256" key="3">
    <source>
        <dbReference type="ARBA" id="ARBA00022692"/>
    </source>
</evidence>
<evidence type="ECO:0000313" key="12">
    <source>
        <dbReference type="EMBL" id="RWS07372.1"/>
    </source>
</evidence>
<keyword evidence="3 9" id="KW-0812">Transmembrane</keyword>
<feature type="transmembrane region" description="Helical" evidence="9">
    <location>
        <begin position="633"/>
        <end position="654"/>
    </location>
</feature>
<dbReference type="EMBL" id="NCKU01003528">
    <property type="protein sequence ID" value="RWS07361.1"/>
    <property type="molecule type" value="Genomic_DNA"/>
</dbReference>
<dbReference type="InterPro" id="IPR003439">
    <property type="entry name" value="ABC_transporter-like_ATP-bd"/>
</dbReference>
<dbReference type="FunFam" id="1.20.1560.10:FF:000013">
    <property type="entry name" value="ABC transporter C family member 2"/>
    <property type="match status" value="1"/>
</dbReference>
<evidence type="ECO:0000256" key="1">
    <source>
        <dbReference type="ARBA" id="ARBA00004141"/>
    </source>
</evidence>
<dbReference type="Gene3D" id="3.40.50.300">
    <property type="entry name" value="P-loop containing nucleotide triphosphate hydrolases"/>
    <property type="match status" value="2"/>
</dbReference>
<dbReference type="PROSITE" id="PS50929">
    <property type="entry name" value="ABC_TM1F"/>
    <property type="match status" value="2"/>
</dbReference>
<dbReference type="GO" id="GO:0016887">
    <property type="term" value="F:ATP hydrolysis activity"/>
    <property type="evidence" value="ECO:0007669"/>
    <property type="project" value="InterPro"/>
</dbReference>
<feature type="domain" description="ABC transmembrane type-1" evidence="10">
    <location>
        <begin position="63"/>
        <end position="235"/>
    </location>
</feature>
<dbReference type="SUPFAM" id="SSF90123">
    <property type="entry name" value="ABC transporter transmembrane region"/>
    <property type="match status" value="2"/>
</dbReference>
<comment type="subcellular location">
    <subcellularLocation>
        <location evidence="1">Membrane</location>
        <topology evidence="1">Multi-pass membrane protein</topology>
    </subcellularLocation>
</comment>
<dbReference type="GO" id="GO:0140359">
    <property type="term" value="F:ABC-type transporter activity"/>
    <property type="evidence" value="ECO:0007669"/>
    <property type="project" value="InterPro"/>
</dbReference>
<sequence length="749" mass="85290">MPVDSCSFFDFMYFNWMTKIMWNSFMRGITKKDVYSCSIADSADINGDRVWLKFVAKRILISSIFYLLCLIFGYLSGIYFMRQLLKFIDGPENSLKRGTFWVLSLTLFEFSRLTCFSLMYAVSTRTTSRSLSALNACLYQKLFSSGEIANKRIGEISNLFSSDCVKITQLIHTIPLLVGSPLIILVTIIYTWYLFGIYTVFSISMLILSLILQVAIGKKTRQVNKMSVKATDDRAFTLIMVNNIAAHGIRQFPTFTRELIQANVSIKRVENFLLHSDINSYLINDKKSNNLIELNDATLCWSPNGSIVVDKMSFTVNSQTLVGIVGSVGSGKTALLNTLAGELIEKPIKASVSLNTYIAYCRAMGGYVILVFIMIIFILLAVSSNFNNWWLSYWLSKGNGTSNESKSKQENIIENPNLHFYQTMYAISALLMLLLSLLSGFLLISFTSRASDRLHNDLFLEIFHSRMSYFERTSIGHIWNNLVKDMSEVDNHIPRTLESFLNRLLFVLANTVLVVSIYPWFVFPAVILTLIFVMIHEIFSNSMRDLKRIVAASRSPIFTHINSTLQSLTDIKIFRKQLRFTKKFHRLLNTYIAAHYMHQCSMRWMFIRLDILCISITFFVCIFAVLYKSVVGVPFAALAITLSLQLSNSMQTLIRMACDFETRFIAIERIIKCIEDVRPEKEIMDFGMEPPPQWPTEGNIKFLDVTMKYGEDFALALDHVNFQVNAKEKVGIIGKTAAGKSSIAATIQT</sequence>
<evidence type="ECO:0000256" key="5">
    <source>
        <dbReference type="ARBA" id="ARBA00022741"/>
    </source>
</evidence>
<dbReference type="STRING" id="1965070.A0A3S3P3L5"/>
<feature type="transmembrane region" description="Helical" evidence="9">
    <location>
        <begin position="196"/>
        <end position="216"/>
    </location>
</feature>
<feature type="transmembrane region" description="Helical" evidence="9">
    <location>
        <begin position="367"/>
        <end position="386"/>
    </location>
</feature>
<feature type="transmembrane region" description="Helical" evidence="9">
    <location>
        <begin position="424"/>
        <end position="446"/>
    </location>
</feature>
<dbReference type="Pfam" id="PF00005">
    <property type="entry name" value="ABC_tran"/>
    <property type="match status" value="1"/>
</dbReference>
<organism evidence="12 13">
    <name type="scientific">Dinothrombium tinctorium</name>
    <dbReference type="NCBI Taxonomy" id="1965070"/>
    <lineage>
        <taxon>Eukaryota</taxon>
        <taxon>Metazoa</taxon>
        <taxon>Ecdysozoa</taxon>
        <taxon>Arthropoda</taxon>
        <taxon>Chelicerata</taxon>
        <taxon>Arachnida</taxon>
        <taxon>Acari</taxon>
        <taxon>Acariformes</taxon>
        <taxon>Trombidiformes</taxon>
        <taxon>Prostigmata</taxon>
        <taxon>Anystina</taxon>
        <taxon>Parasitengona</taxon>
        <taxon>Trombidioidea</taxon>
        <taxon>Trombidiidae</taxon>
        <taxon>Dinothrombium</taxon>
    </lineage>
</organism>
<evidence type="ECO:0000256" key="8">
    <source>
        <dbReference type="ARBA" id="ARBA00023136"/>
    </source>
</evidence>
<comment type="caution">
    <text evidence="12">The sequence shown here is derived from an EMBL/GenBank/DDBJ whole genome shotgun (WGS) entry which is preliminary data.</text>
</comment>
<feature type="transmembrane region" description="Helical" evidence="9">
    <location>
        <begin position="100"/>
        <end position="122"/>
    </location>
</feature>
<dbReference type="InterPro" id="IPR027417">
    <property type="entry name" value="P-loop_NTPase"/>
</dbReference>
<proteinExistence type="predicted"/>
<dbReference type="InterPro" id="IPR050173">
    <property type="entry name" value="ABC_transporter_C-like"/>
</dbReference>
<dbReference type="GO" id="GO:0005524">
    <property type="term" value="F:ATP binding"/>
    <property type="evidence" value="ECO:0007669"/>
    <property type="project" value="UniProtKB-KW"/>
</dbReference>
<reference evidence="12 13" key="1">
    <citation type="journal article" date="2018" name="Gigascience">
        <title>Genomes of trombidid mites reveal novel predicted allergens and laterally-transferred genes associated with secondary metabolism.</title>
        <authorList>
            <person name="Dong X."/>
            <person name="Chaisiri K."/>
            <person name="Xia D."/>
            <person name="Armstrong S.D."/>
            <person name="Fang Y."/>
            <person name="Donnelly M.J."/>
            <person name="Kadowaki T."/>
            <person name="McGarry J.W."/>
            <person name="Darby A.C."/>
            <person name="Makepeace B.L."/>
        </authorList>
    </citation>
    <scope>NUCLEOTIDE SEQUENCE [LARGE SCALE GENOMIC DNA]</scope>
    <source>
        <strain evidence="12">UoL-WK</strain>
    </source>
</reference>
<evidence type="ECO:0000256" key="6">
    <source>
        <dbReference type="ARBA" id="ARBA00022840"/>
    </source>
</evidence>
<gene>
    <name evidence="12" type="ORF">B4U79_03653</name>
    <name evidence="11" type="ORF">B4U79_09708</name>
</gene>
<dbReference type="EMBL" id="NCKU01003519">
    <property type="protein sequence ID" value="RWS07372.1"/>
    <property type="molecule type" value="Genomic_DNA"/>
</dbReference>
<keyword evidence="6" id="KW-0067">ATP-binding</keyword>
<dbReference type="AlphaFoldDB" id="A0A3S3P3L5"/>
<feature type="transmembrane region" description="Helical" evidence="9">
    <location>
        <begin position="500"/>
        <end position="517"/>
    </location>
</feature>
<dbReference type="Proteomes" id="UP000285301">
    <property type="component" value="Unassembled WGS sequence"/>
</dbReference>
<dbReference type="InterPro" id="IPR036640">
    <property type="entry name" value="ABC1_TM_sf"/>
</dbReference>
<evidence type="ECO:0000313" key="11">
    <source>
        <dbReference type="EMBL" id="RWS07361.1"/>
    </source>
</evidence>
<keyword evidence="13" id="KW-1185">Reference proteome</keyword>
<dbReference type="InterPro" id="IPR011527">
    <property type="entry name" value="ABC1_TM_dom"/>
</dbReference>
<dbReference type="Pfam" id="PF00664">
    <property type="entry name" value="ABC_membrane"/>
    <property type="match status" value="2"/>
</dbReference>
<dbReference type="PANTHER" id="PTHR24223:SF447">
    <property type="entry name" value="MULTIDRUG RESISTANCE-ASSOCIATED PROTEIN 5"/>
    <property type="match status" value="1"/>
</dbReference>
<dbReference type="OrthoDB" id="6500128at2759"/>
<evidence type="ECO:0000256" key="2">
    <source>
        <dbReference type="ARBA" id="ARBA00022448"/>
    </source>
</evidence>
<keyword evidence="8 9" id="KW-0472">Membrane</keyword>
<evidence type="ECO:0000313" key="13">
    <source>
        <dbReference type="Proteomes" id="UP000285301"/>
    </source>
</evidence>
<protein>
    <submittedName>
        <fullName evidence="12">Multidrug resistance-associated protein 5-like protein</fullName>
    </submittedName>
</protein>
<keyword evidence="7 9" id="KW-1133">Transmembrane helix</keyword>
<dbReference type="SUPFAM" id="SSF52540">
    <property type="entry name" value="P-loop containing nucleoside triphosphate hydrolases"/>
    <property type="match status" value="2"/>
</dbReference>
<dbReference type="PANTHER" id="PTHR24223">
    <property type="entry name" value="ATP-BINDING CASSETTE SUB-FAMILY C"/>
    <property type="match status" value="1"/>
</dbReference>
<feature type="transmembrane region" description="Helical" evidence="9">
    <location>
        <begin position="523"/>
        <end position="539"/>
    </location>
</feature>
<feature type="transmembrane region" description="Helical" evidence="9">
    <location>
        <begin position="170"/>
        <end position="190"/>
    </location>
</feature>
<dbReference type="Gene3D" id="1.20.1560.10">
    <property type="entry name" value="ABC transporter type 1, transmembrane domain"/>
    <property type="match status" value="2"/>
</dbReference>
<reference evidence="12" key="2">
    <citation type="submission" date="2018-11" db="EMBL/GenBank/DDBJ databases">
        <title>Trombidioid mite genomics.</title>
        <authorList>
            <person name="Dong X."/>
        </authorList>
    </citation>
    <scope>NUCLEOTIDE SEQUENCE</scope>
    <source>
        <strain evidence="12">UoL-WK</strain>
    </source>
</reference>
<evidence type="ECO:0000256" key="9">
    <source>
        <dbReference type="SAM" id="Phobius"/>
    </source>
</evidence>